<evidence type="ECO:0000313" key="9">
    <source>
        <dbReference type="EMBL" id="MBO1510706.1"/>
    </source>
</evidence>
<evidence type="ECO:0000256" key="2">
    <source>
        <dbReference type="ARBA" id="ARBA00022448"/>
    </source>
</evidence>
<dbReference type="InterPro" id="IPR000515">
    <property type="entry name" value="MetI-like"/>
</dbReference>
<keyword evidence="10" id="KW-1185">Reference proteome</keyword>
<dbReference type="Pfam" id="PF00528">
    <property type="entry name" value="BPD_transp_1"/>
    <property type="match status" value="1"/>
</dbReference>
<keyword evidence="5 7" id="KW-1133">Transmembrane helix</keyword>
<evidence type="ECO:0000256" key="5">
    <source>
        <dbReference type="ARBA" id="ARBA00022989"/>
    </source>
</evidence>
<dbReference type="PANTHER" id="PTHR30193:SF37">
    <property type="entry name" value="INNER MEMBRANE ABC TRANSPORTER PERMEASE PROTEIN YCJO"/>
    <property type="match status" value="1"/>
</dbReference>
<protein>
    <submittedName>
        <fullName evidence="9">Sugar ABC transporter permease</fullName>
    </submittedName>
</protein>
<evidence type="ECO:0000259" key="8">
    <source>
        <dbReference type="PROSITE" id="PS50928"/>
    </source>
</evidence>
<keyword evidence="4 7" id="KW-0812">Transmembrane</keyword>
<dbReference type="InterPro" id="IPR051393">
    <property type="entry name" value="ABC_transporter_permease"/>
</dbReference>
<evidence type="ECO:0000256" key="3">
    <source>
        <dbReference type="ARBA" id="ARBA00022475"/>
    </source>
</evidence>
<dbReference type="CDD" id="cd06261">
    <property type="entry name" value="TM_PBP2"/>
    <property type="match status" value="1"/>
</dbReference>
<dbReference type="PANTHER" id="PTHR30193">
    <property type="entry name" value="ABC TRANSPORTER PERMEASE PROTEIN"/>
    <property type="match status" value="1"/>
</dbReference>
<dbReference type="SUPFAM" id="SSF161098">
    <property type="entry name" value="MetI-like"/>
    <property type="match status" value="1"/>
</dbReference>
<feature type="transmembrane region" description="Helical" evidence="7">
    <location>
        <begin position="203"/>
        <end position="227"/>
    </location>
</feature>
<reference evidence="9 10" key="1">
    <citation type="submission" date="2021-03" db="EMBL/GenBank/DDBJ databases">
        <title>Whole genome sequence of Metabacillus bambusae BG109.</title>
        <authorList>
            <person name="Jeong J.W."/>
        </authorList>
    </citation>
    <scope>NUCLEOTIDE SEQUENCE [LARGE SCALE GENOMIC DNA]</scope>
    <source>
        <strain evidence="9 10">BG109</strain>
    </source>
</reference>
<dbReference type="InterPro" id="IPR035906">
    <property type="entry name" value="MetI-like_sf"/>
</dbReference>
<evidence type="ECO:0000313" key="10">
    <source>
        <dbReference type="Proteomes" id="UP000663981"/>
    </source>
</evidence>
<keyword evidence="2 7" id="KW-0813">Transport</keyword>
<keyword evidence="6 7" id="KW-0472">Membrane</keyword>
<feature type="transmembrane region" description="Helical" evidence="7">
    <location>
        <begin position="14"/>
        <end position="37"/>
    </location>
</feature>
<organism evidence="9 10">
    <name type="scientific">Metabacillus bambusae</name>
    <dbReference type="NCBI Taxonomy" id="2795218"/>
    <lineage>
        <taxon>Bacteria</taxon>
        <taxon>Bacillati</taxon>
        <taxon>Bacillota</taxon>
        <taxon>Bacilli</taxon>
        <taxon>Bacillales</taxon>
        <taxon>Bacillaceae</taxon>
        <taxon>Metabacillus</taxon>
    </lineage>
</organism>
<evidence type="ECO:0000256" key="6">
    <source>
        <dbReference type="ARBA" id="ARBA00023136"/>
    </source>
</evidence>
<sequence length="294" mass="33052">MVKRTQLKKQLKPLLFMAPALVIYLLVIVIPTFYTFYLSLFEWNGVSAEKVFVGIGNYVNLFFNDTVFSKGLKNNVIWTVLSLVFSMGFALILALLLNKSFKGRAIFRAVFYLPFILSNIVVAIIWVWIYHPNMGLINEVLNKLGIESVAWLADPKIALYAVFVAATWQHVGSSMVIFLAGLQSMSQEPFEAAKVDGANSFQAFYNITLPLLRETFIIVFATTLFYSMRVFDIIYAMTGGGPAHSTQVLASWMYYQGFTLNNIGTGSAISMVLLFLVMIIAVPYILWQGKKSHV</sequence>
<dbReference type="EMBL" id="JAGDEL010000002">
    <property type="protein sequence ID" value="MBO1510706.1"/>
    <property type="molecule type" value="Genomic_DNA"/>
</dbReference>
<evidence type="ECO:0000256" key="7">
    <source>
        <dbReference type="RuleBase" id="RU363032"/>
    </source>
</evidence>
<name>A0ABS3MXF5_9BACI</name>
<dbReference type="Gene3D" id="1.10.3720.10">
    <property type="entry name" value="MetI-like"/>
    <property type="match status" value="1"/>
</dbReference>
<feature type="domain" description="ABC transmembrane type-1" evidence="8">
    <location>
        <begin position="72"/>
        <end position="286"/>
    </location>
</feature>
<proteinExistence type="inferred from homology"/>
<keyword evidence="3" id="KW-1003">Cell membrane</keyword>
<dbReference type="Proteomes" id="UP000663981">
    <property type="component" value="Unassembled WGS sequence"/>
</dbReference>
<gene>
    <name evidence="9" type="ORF">I7822_03255</name>
</gene>
<evidence type="ECO:0000256" key="1">
    <source>
        <dbReference type="ARBA" id="ARBA00004651"/>
    </source>
</evidence>
<comment type="caution">
    <text evidence="9">The sequence shown here is derived from an EMBL/GenBank/DDBJ whole genome shotgun (WGS) entry which is preliminary data.</text>
</comment>
<feature type="transmembrane region" description="Helical" evidence="7">
    <location>
        <begin position="76"/>
        <end position="97"/>
    </location>
</feature>
<comment type="similarity">
    <text evidence="7">Belongs to the binding-protein-dependent transport system permease family.</text>
</comment>
<comment type="subcellular location">
    <subcellularLocation>
        <location evidence="1 7">Cell membrane</location>
        <topology evidence="1 7">Multi-pass membrane protein</topology>
    </subcellularLocation>
</comment>
<accession>A0ABS3MXF5</accession>
<feature type="transmembrane region" description="Helical" evidence="7">
    <location>
        <begin position="267"/>
        <end position="287"/>
    </location>
</feature>
<feature type="transmembrane region" description="Helical" evidence="7">
    <location>
        <begin position="109"/>
        <end position="129"/>
    </location>
</feature>
<feature type="transmembrane region" description="Helical" evidence="7">
    <location>
        <begin position="157"/>
        <end position="182"/>
    </location>
</feature>
<dbReference type="PROSITE" id="PS50928">
    <property type="entry name" value="ABC_TM1"/>
    <property type="match status" value="1"/>
</dbReference>
<evidence type="ECO:0000256" key="4">
    <source>
        <dbReference type="ARBA" id="ARBA00022692"/>
    </source>
</evidence>